<dbReference type="SUPFAM" id="SSF51735">
    <property type="entry name" value="NAD(P)-binding Rossmann-fold domains"/>
    <property type="match status" value="1"/>
</dbReference>
<dbReference type="STRING" id="53254.SAMN05660750_00463"/>
<dbReference type="PANTHER" id="PTHR43639">
    <property type="entry name" value="OXIDOREDUCTASE, SHORT-CHAIN DEHYDROGENASE/REDUCTASE FAMILY (AFU_ORTHOLOGUE AFUA_5G02870)"/>
    <property type="match status" value="1"/>
</dbReference>
<evidence type="ECO:0000313" key="3">
    <source>
        <dbReference type="EMBL" id="KQK31335.1"/>
    </source>
</evidence>
<proteinExistence type="inferred from homology"/>
<dbReference type="Pfam" id="PF13561">
    <property type="entry name" value="adh_short_C2"/>
    <property type="match status" value="1"/>
</dbReference>
<gene>
    <name evidence="3" type="ORF">ARD30_09695</name>
    <name evidence="4" type="ORF">SAMN05660750_00463</name>
</gene>
<dbReference type="PANTHER" id="PTHR43639:SF1">
    <property type="entry name" value="SHORT-CHAIN DEHYDROGENASE_REDUCTASE FAMILY PROTEIN"/>
    <property type="match status" value="1"/>
</dbReference>
<reference evidence="3 5" key="1">
    <citation type="submission" date="2015-10" db="EMBL/GenBank/DDBJ databases">
        <title>Draft genome of Bosea thiooxidans.</title>
        <authorList>
            <person name="Wang X."/>
        </authorList>
    </citation>
    <scope>NUCLEOTIDE SEQUENCE [LARGE SCALE GENOMIC DNA]</scope>
    <source>
        <strain evidence="3 5">CGMCC 9174</strain>
    </source>
</reference>
<dbReference type="GO" id="GO:0016491">
    <property type="term" value="F:oxidoreductase activity"/>
    <property type="evidence" value="ECO:0007669"/>
    <property type="project" value="UniProtKB-KW"/>
</dbReference>
<evidence type="ECO:0000313" key="4">
    <source>
        <dbReference type="EMBL" id="SKB38215.1"/>
    </source>
</evidence>
<dbReference type="OrthoDB" id="9786360at2"/>
<keyword evidence="5" id="KW-1185">Reference proteome</keyword>
<accession>A0A0Q3I8J9</accession>
<dbReference type="Proteomes" id="UP000190130">
    <property type="component" value="Unassembled WGS sequence"/>
</dbReference>
<dbReference type="Proteomes" id="UP000051562">
    <property type="component" value="Unassembled WGS sequence"/>
</dbReference>
<dbReference type="InterPro" id="IPR036291">
    <property type="entry name" value="NAD(P)-bd_dom_sf"/>
</dbReference>
<sequence>MAEVALVTGGARRIGRAIVERLALAGYAVAIHHGDSHDEAKALATTLREAGTACCTLEADLADAQATTALIPAAEKALGPVTLLINNAASFVPDDVRSLDIANWDRQFAINLRAPSLLIGAFAERLPDGAAGAVVNIVDQRVWKLTPQYYSYTLTKAALLTATRTLAQALAPRIRVNAVGPGPTFPNPHDGIGGVEREAAGTLLGHRIDPAEIAEAVLYLAQARSVTGQMIAVDAGQHLGWRTPDIIG</sequence>
<dbReference type="EMBL" id="FUYX01000001">
    <property type="protein sequence ID" value="SKB38215.1"/>
    <property type="molecule type" value="Genomic_DNA"/>
</dbReference>
<dbReference type="EMBL" id="LMAR01000024">
    <property type="protein sequence ID" value="KQK31335.1"/>
    <property type="molecule type" value="Genomic_DNA"/>
</dbReference>
<protein>
    <submittedName>
        <fullName evidence="4">NAD(P)-dependent dehydrogenase, short-chain alcohol dehydrogenase family</fullName>
    </submittedName>
    <submittedName>
        <fullName evidence="3">Short-chain dehydrogenase</fullName>
    </submittedName>
</protein>
<dbReference type="NCBIfam" id="NF006597">
    <property type="entry name" value="PRK09134.1"/>
    <property type="match status" value="1"/>
</dbReference>
<dbReference type="Gene3D" id="3.40.50.720">
    <property type="entry name" value="NAD(P)-binding Rossmann-like Domain"/>
    <property type="match status" value="1"/>
</dbReference>
<evidence type="ECO:0000313" key="6">
    <source>
        <dbReference type="Proteomes" id="UP000190130"/>
    </source>
</evidence>
<evidence type="ECO:0000313" key="5">
    <source>
        <dbReference type="Proteomes" id="UP000051562"/>
    </source>
</evidence>
<name>A0A0Q3I8J9_9HYPH</name>
<dbReference type="InterPro" id="IPR002347">
    <property type="entry name" value="SDR_fam"/>
</dbReference>
<dbReference type="RefSeq" id="WP_055727389.1">
    <property type="nucleotide sequence ID" value="NZ_FUYX01000001.1"/>
</dbReference>
<dbReference type="AlphaFoldDB" id="A0A0Q3I8J9"/>
<evidence type="ECO:0000256" key="2">
    <source>
        <dbReference type="ARBA" id="ARBA00023002"/>
    </source>
</evidence>
<dbReference type="PRINTS" id="PR00080">
    <property type="entry name" value="SDRFAMILY"/>
</dbReference>
<dbReference type="PRINTS" id="PR00081">
    <property type="entry name" value="GDHRDH"/>
</dbReference>
<evidence type="ECO:0000256" key="1">
    <source>
        <dbReference type="ARBA" id="ARBA00006484"/>
    </source>
</evidence>
<keyword evidence="2" id="KW-0560">Oxidoreductase</keyword>
<organism evidence="3 5">
    <name type="scientific">Bosea thiooxidans</name>
    <dbReference type="NCBI Taxonomy" id="53254"/>
    <lineage>
        <taxon>Bacteria</taxon>
        <taxon>Pseudomonadati</taxon>
        <taxon>Pseudomonadota</taxon>
        <taxon>Alphaproteobacteria</taxon>
        <taxon>Hyphomicrobiales</taxon>
        <taxon>Boseaceae</taxon>
        <taxon>Bosea</taxon>
    </lineage>
</organism>
<reference evidence="4 6" key="2">
    <citation type="submission" date="2017-02" db="EMBL/GenBank/DDBJ databases">
        <authorList>
            <person name="Peterson S.W."/>
        </authorList>
    </citation>
    <scope>NUCLEOTIDE SEQUENCE [LARGE SCALE GENOMIC DNA]</scope>
    <source>
        <strain evidence="4 6">DSM 9653</strain>
    </source>
</reference>
<comment type="similarity">
    <text evidence="1">Belongs to the short-chain dehydrogenases/reductases (SDR) family.</text>
</comment>